<keyword evidence="1" id="KW-0812">Transmembrane</keyword>
<reference evidence="2 3" key="1">
    <citation type="submission" date="2022-06" db="EMBL/GenBank/DDBJ databases">
        <title>Mesorhizobium sp. strain RP14 Genome sequencing and assembly.</title>
        <authorList>
            <person name="Kim I."/>
        </authorList>
    </citation>
    <scope>NUCLEOTIDE SEQUENCE [LARGE SCALE GENOMIC DNA]</scope>
    <source>
        <strain evidence="3">RP14(2022)</strain>
    </source>
</reference>
<protein>
    <recommendedName>
        <fullName evidence="4">Transmembrane protein</fullName>
    </recommendedName>
</protein>
<comment type="caution">
    <text evidence="2">The sequence shown here is derived from an EMBL/GenBank/DDBJ whole genome shotgun (WGS) entry which is preliminary data.</text>
</comment>
<dbReference type="Proteomes" id="UP001205906">
    <property type="component" value="Unassembled WGS sequence"/>
</dbReference>
<evidence type="ECO:0008006" key="4">
    <source>
        <dbReference type="Google" id="ProtNLM"/>
    </source>
</evidence>
<proteinExistence type="predicted"/>
<evidence type="ECO:0000313" key="3">
    <source>
        <dbReference type="Proteomes" id="UP001205906"/>
    </source>
</evidence>
<gene>
    <name evidence="2" type="ORF">NGM99_16005</name>
</gene>
<name>A0ABT1C8X4_9HYPH</name>
<accession>A0ABT1C8X4</accession>
<keyword evidence="1" id="KW-0472">Membrane</keyword>
<dbReference type="EMBL" id="JAMXQS010000007">
    <property type="protein sequence ID" value="MCO6051289.1"/>
    <property type="molecule type" value="Genomic_DNA"/>
</dbReference>
<feature type="transmembrane region" description="Helical" evidence="1">
    <location>
        <begin position="44"/>
        <end position="63"/>
    </location>
</feature>
<sequence length="131" mass="14143">MLASVPLLVIPLILFNLGLGAFSDLDPWQQPLLSFVMVQGNLFTLDRGTALVVLALVLLFFELLKSTRTSNASVLDHLLSIFVFVAFLLEFLLVPAAGQGMFLVLTVIALVDVLAGFTVSLRAAGRDVHFG</sequence>
<evidence type="ECO:0000313" key="2">
    <source>
        <dbReference type="EMBL" id="MCO6051289.1"/>
    </source>
</evidence>
<feature type="transmembrane region" description="Helical" evidence="1">
    <location>
        <begin position="100"/>
        <end position="121"/>
    </location>
</feature>
<organism evidence="2 3">
    <name type="scientific">Mesorhizobium liriopis</name>
    <dbReference type="NCBI Taxonomy" id="2953882"/>
    <lineage>
        <taxon>Bacteria</taxon>
        <taxon>Pseudomonadati</taxon>
        <taxon>Pseudomonadota</taxon>
        <taxon>Alphaproteobacteria</taxon>
        <taxon>Hyphomicrobiales</taxon>
        <taxon>Phyllobacteriaceae</taxon>
        <taxon>Mesorhizobium</taxon>
    </lineage>
</organism>
<evidence type="ECO:0000256" key="1">
    <source>
        <dbReference type="SAM" id="Phobius"/>
    </source>
</evidence>
<keyword evidence="1" id="KW-1133">Transmembrane helix</keyword>
<keyword evidence="3" id="KW-1185">Reference proteome</keyword>
<dbReference type="RefSeq" id="WP_252820674.1">
    <property type="nucleotide sequence ID" value="NZ_JAMXQS010000007.1"/>
</dbReference>
<feature type="transmembrane region" description="Helical" evidence="1">
    <location>
        <begin position="75"/>
        <end position="94"/>
    </location>
</feature>